<evidence type="ECO:0000256" key="8">
    <source>
        <dbReference type="ARBA" id="ARBA00022670"/>
    </source>
</evidence>
<evidence type="ECO:0000256" key="5">
    <source>
        <dbReference type="ARBA" id="ARBA00014116"/>
    </source>
</evidence>
<dbReference type="GO" id="GO:0004180">
    <property type="term" value="F:carboxypeptidase activity"/>
    <property type="evidence" value="ECO:0007669"/>
    <property type="project" value="UniProtKB-KW"/>
</dbReference>
<evidence type="ECO:0000259" key="22">
    <source>
        <dbReference type="Pfam" id="PF04389"/>
    </source>
</evidence>
<keyword evidence="16" id="KW-0865">Zymogen</keyword>
<evidence type="ECO:0000256" key="13">
    <source>
        <dbReference type="ARBA" id="ARBA00022833"/>
    </source>
</evidence>
<keyword evidence="15" id="KW-0482">Metalloprotease</keyword>
<organism evidence="23 24">
    <name type="scientific">Roseisolibacter agri</name>
    <dbReference type="NCBI Taxonomy" id="2014610"/>
    <lineage>
        <taxon>Bacteria</taxon>
        <taxon>Pseudomonadati</taxon>
        <taxon>Gemmatimonadota</taxon>
        <taxon>Gemmatimonadia</taxon>
        <taxon>Gemmatimonadales</taxon>
        <taxon>Gemmatimonadaceae</taxon>
        <taxon>Roseisolibacter</taxon>
    </lineage>
</organism>
<evidence type="ECO:0000256" key="14">
    <source>
        <dbReference type="ARBA" id="ARBA00023034"/>
    </source>
</evidence>
<dbReference type="GO" id="GO:0006508">
    <property type="term" value="P:proteolysis"/>
    <property type="evidence" value="ECO:0007669"/>
    <property type="project" value="UniProtKB-KW"/>
</dbReference>
<keyword evidence="13" id="KW-0862">Zinc</keyword>
<evidence type="ECO:0000256" key="4">
    <source>
        <dbReference type="ARBA" id="ARBA00004613"/>
    </source>
</evidence>
<sequence>MRIAIRSLAALGLVALPALASAQTFRTADPVIRRMWQVGMDSSQTERLAQVLIDSIGPRLSGTAGFESAVSWLERTYQSFGVPARRERYGTWRGWRAGPVHLDLMAPHVRSLEARFLAWSPGTGGRPVDGTVVAIPALADAQAADAWLRTVRGSFVLASAPEPMCRAPQELAANARAATVQRIAARRTELQREHAQRLQALAPAGTTPNELSRVVHARLEAAGVAGILTSLWSNGWGVNKIFGATAERVPTLDVSCEDYGLMHRLASRGQGPRARLTATAEKPAAEVPMFNVVAELKGTELPDEYVLLSAHLDSWHGAQGATDNGTGTITMLEAMRILKAAYPRPRRTILVGHWGGEEQGTIGSLAFAEDHPEVVQGLQTVFNQDNGTWRFEMLEGQGFIGASANLARWVSQLPSELSDSLRLQVPGAQANTGSDHTSFVCRSTPAFRLQSPYAEYRQYTWHTNRDTFDKIVFDDLRQNATTAAMLAYAASEDPTRTSHDVAILLGANGQPRSWPTCNKARRSAGAQP</sequence>
<keyword evidence="10 21" id="KW-0732">Signal</keyword>
<protein>
    <recommendedName>
        <fullName evidence="5">Carboxypeptidase Q</fullName>
    </recommendedName>
    <alternativeName>
        <fullName evidence="20">Plasma glutamate carboxypeptidase</fullName>
    </alternativeName>
</protein>
<keyword evidence="24" id="KW-1185">Reference proteome</keyword>
<evidence type="ECO:0000256" key="9">
    <source>
        <dbReference type="ARBA" id="ARBA00022723"/>
    </source>
</evidence>
<name>A0AA37Q7W1_9BACT</name>
<dbReference type="Gene3D" id="3.50.30.30">
    <property type="match status" value="1"/>
</dbReference>
<evidence type="ECO:0000256" key="2">
    <source>
        <dbReference type="ARBA" id="ARBA00004371"/>
    </source>
</evidence>
<feature type="chain" id="PRO_5041430533" description="Carboxypeptidase Q" evidence="21">
    <location>
        <begin position="23"/>
        <end position="528"/>
    </location>
</feature>
<evidence type="ECO:0000256" key="7">
    <source>
        <dbReference type="ARBA" id="ARBA00022645"/>
    </source>
</evidence>
<evidence type="ECO:0000256" key="16">
    <source>
        <dbReference type="ARBA" id="ARBA00023145"/>
    </source>
</evidence>
<dbReference type="InterPro" id="IPR039866">
    <property type="entry name" value="CPQ"/>
</dbReference>
<dbReference type="PANTHER" id="PTHR12053:SF3">
    <property type="entry name" value="CARBOXYPEPTIDASE Q"/>
    <property type="match status" value="1"/>
</dbReference>
<keyword evidence="7" id="KW-0121">Carboxypeptidase</keyword>
<dbReference type="EMBL" id="BRXS01000001">
    <property type="protein sequence ID" value="GLC23976.1"/>
    <property type="molecule type" value="Genomic_DNA"/>
</dbReference>
<evidence type="ECO:0000256" key="1">
    <source>
        <dbReference type="ARBA" id="ARBA00004240"/>
    </source>
</evidence>
<dbReference type="Proteomes" id="UP001161325">
    <property type="component" value="Unassembled WGS sequence"/>
</dbReference>
<evidence type="ECO:0000256" key="11">
    <source>
        <dbReference type="ARBA" id="ARBA00022801"/>
    </source>
</evidence>
<gene>
    <name evidence="23" type="ORF">rosag_04890</name>
</gene>
<keyword evidence="17" id="KW-0325">Glycoprotein</keyword>
<reference evidence="23" key="1">
    <citation type="submission" date="2022-08" db="EMBL/GenBank/DDBJ databases">
        <title>Draft genome sequencing of Roseisolibacter agri AW1220.</title>
        <authorList>
            <person name="Tobiishi Y."/>
            <person name="Tonouchi A."/>
        </authorList>
    </citation>
    <scope>NUCLEOTIDE SEQUENCE</scope>
    <source>
        <strain evidence="23">AW1220</strain>
    </source>
</reference>
<dbReference type="GO" id="GO:0070573">
    <property type="term" value="F:metallodipeptidase activity"/>
    <property type="evidence" value="ECO:0007669"/>
    <property type="project" value="InterPro"/>
</dbReference>
<evidence type="ECO:0000313" key="23">
    <source>
        <dbReference type="EMBL" id="GLC23976.1"/>
    </source>
</evidence>
<feature type="domain" description="Peptidase M28" evidence="22">
    <location>
        <begin position="291"/>
        <end position="486"/>
    </location>
</feature>
<evidence type="ECO:0000256" key="20">
    <source>
        <dbReference type="ARBA" id="ARBA00033328"/>
    </source>
</evidence>
<feature type="signal peptide" evidence="21">
    <location>
        <begin position="1"/>
        <end position="22"/>
    </location>
</feature>
<comment type="subunit">
    <text evidence="19">Homodimer. The monomeric form is inactive while the homodimer is active.</text>
</comment>
<dbReference type="InterPro" id="IPR007484">
    <property type="entry name" value="Peptidase_M28"/>
</dbReference>
<accession>A0AA37Q7W1</accession>
<dbReference type="SUPFAM" id="SSF53187">
    <property type="entry name" value="Zn-dependent exopeptidases"/>
    <property type="match status" value="1"/>
</dbReference>
<proteinExistence type="predicted"/>
<dbReference type="Gene3D" id="3.40.630.10">
    <property type="entry name" value="Zn peptidases"/>
    <property type="match status" value="1"/>
</dbReference>
<dbReference type="GO" id="GO:0004177">
    <property type="term" value="F:aminopeptidase activity"/>
    <property type="evidence" value="ECO:0007669"/>
    <property type="project" value="UniProtKB-KW"/>
</dbReference>
<keyword evidence="8" id="KW-0645">Protease</keyword>
<dbReference type="Pfam" id="PF04389">
    <property type="entry name" value="Peptidase_M28"/>
    <property type="match status" value="1"/>
</dbReference>
<dbReference type="GO" id="GO:0046872">
    <property type="term" value="F:metal ion binding"/>
    <property type="evidence" value="ECO:0007669"/>
    <property type="project" value="UniProtKB-KW"/>
</dbReference>
<dbReference type="GO" id="GO:0005764">
    <property type="term" value="C:lysosome"/>
    <property type="evidence" value="ECO:0007669"/>
    <property type="project" value="UniProtKB-SubCell"/>
</dbReference>
<keyword evidence="23" id="KW-0031">Aminopeptidase</keyword>
<keyword evidence="11" id="KW-0378">Hydrolase</keyword>
<evidence type="ECO:0000256" key="15">
    <source>
        <dbReference type="ARBA" id="ARBA00023049"/>
    </source>
</evidence>
<dbReference type="GO" id="GO:0005576">
    <property type="term" value="C:extracellular region"/>
    <property type="evidence" value="ECO:0007669"/>
    <property type="project" value="UniProtKB-SubCell"/>
</dbReference>
<evidence type="ECO:0000256" key="17">
    <source>
        <dbReference type="ARBA" id="ARBA00023180"/>
    </source>
</evidence>
<keyword evidence="14" id="KW-0333">Golgi apparatus</keyword>
<evidence type="ECO:0000256" key="21">
    <source>
        <dbReference type="SAM" id="SignalP"/>
    </source>
</evidence>
<comment type="caution">
    <text evidence="23">The sequence shown here is derived from an EMBL/GenBank/DDBJ whole genome shotgun (WGS) entry which is preliminary data.</text>
</comment>
<comment type="subcellular location">
    <subcellularLocation>
        <location evidence="1">Endoplasmic reticulum</location>
    </subcellularLocation>
    <subcellularLocation>
        <location evidence="3">Golgi apparatus</location>
    </subcellularLocation>
    <subcellularLocation>
        <location evidence="2">Lysosome</location>
    </subcellularLocation>
    <subcellularLocation>
        <location evidence="4">Secreted</location>
    </subcellularLocation>
</comment>
<evidence type="ECO:0000256" key="12">
    <source>
        <dbReference type="ARBA" id="ARBA00022824"/>
    </source>
</evidence>
<keyword evidence="6" id="KW-0964">Secreted</keyword>
<evidence type="ECO:0000313" key="24">
    <source>
        <dbReference type="Proteomes" id="UP001161325"/>
    </source>
</evidence>
<dbReference type="PANTHER" id="PTHR12053">
    <property type="entry name" value="PROTEASE FAMILY M28 PLASMA GLUTAMATE CARBOXYPEPTIDASE-RELATED"/>
    <property type="match status" value="1"/>
</dbReference>
<evidence type="ECO:0000256" key="10">
    <source>
        <dbReference type="ARBA" id="ARBA00022729"/>
    </source>
</evidence>
<keyword evidence="9" id="KW-0479">Metal-binding</keyword>
<keyword evidence="12" id="KW-0256">Endoplasmic reticulum</keyword>
<keyword evidence="18" id="KW-0458">Lysosome</keyword>
<evidence type="ECO:0000256" key="3">
    <source>
        <dbReference type="ARBA" id="ARBA00004555"/>
    </source>
</evidence>
<evidence type="ECO:0000256" key="18">
    <source>
        <dbReference type="ARBA" id="ARBA00023228"/>
    </source>
</evidence>
<dbReference type="AlphaFoldDB" id="A0AA37Q7W1"/>
<evidence type="ECO:0000256" key="6">
    <source>
        <dbReference type="ARBA" id="ARBA00022525"/>
    </source>
</evidence>
<evidence type="ECO:0000256" key="19">
    <source>
        <dbReference type="ARBA" id="ARBA00025833"/>
    </source>
</evidence>
<dbReference type="RefSeq" id="WP_284348422.1">
    <property type="nucleotide sequence ID" value="NZ_BRXS01000001.1"/>
</dbReference>